<proteinExistence type="predicted"/>
<accession>A0A967B0C6</accession>
<dbReference type="RefSeq" id="WP_152575308.1">
    <property type="nucleotide sequence ID" value="NZ_VIKU02000005.1"/>
</dbReference>
<reference evidence="1" key="1">
    <citation type="submission" date="2019-07" db="EMBL/GenBank/DDBJ databases">
        <authorList>
            <person name="De-Chao Zhang Q."/>
        </authorList>
    </citation>
    <scope>NUCLEOTIDE SEQUENCE</scope>
    <source>
        <strain evidence="1">TP-CH-4</strain>
    </source>
</reference>
<evidence type="ECO:0000313" key="2">
    <source>
        <dbReference type="Proteomes" id="UP000707206"/>
    </source>
</evidence>
<organism evidence="1 2">
    <name type="scientific">Pelagihabitans pacificus</name>
    <dbReference type="NCBI Taxonomy" id="2696054"/>
    <lineage>
        <taxon>Bacteria</taxon>
        <taxon>Pseudomonadati</taxon>
        <taxon>Bacteroidota</taxon>
        <taxon>Flavobacteriia</taxon>
        <taxon>Flavobacteriales</taxon>
        <taxon>Flavobacteriaceae</taxon>
        <taxon>Pelagihabitans</taxon>
    </lineage>
</organism>
<reference evidence="1" key="2">
    <citation type="submission" date="2020-03" db="EMBL/GenBank/DDBJ databases">
        <title>Flavobacteriaceae bacterium strain TP-CH-4, a member of the family Flavobacteriaceae isolated from a deep-sea seamount.</title>
        <authorList>
            <person name="Zhang D.-C."/>
        </authorList>
    </citation>
    <scope>NUCLEOTIDE SEQUENCE</scope>
    <source>
        <strain evidence="1">TP-CH-4</strain>
    </source>
</reference>
<evidence type="ECO:0008006" key="3">
    <source>
        <dbReference type="Google" id="ProtNLM"/>
    </source>
</evidence>
<dbReference type="EMBL" id="VIKU02000005">
    <property type="protein sequence ID" value="NHF60807.1"/>
    <property type="molecule type" value="Genomic_DNA"/>
</dbReference>
<dbReference type="SUPFAM" id="SSF49464">
    <property type="entry name" value="Carboxypeptidase regulatory domain-like"/>
    <property type="match status" value="1"/>
</dbReference>
<name>A0A967B0C6_9FLAO</name>
<keyword evidence="2" id="KW-1185">Reference proteome</keyword>
<dbReference type="AlphaFoldDB" id="A0A967B0C6"/>
<dbReference type="Pfam" id="PF13715">
    <property type="entry name" value="CarbopepD_reg_2"/>
    <property type="match status" value="1"/>
</dbReference>
<dbReference type="InterPro" id="IPR008969">
    <property type="entry name" value="CarboxyPept-like_regulatory"/>
</dbReference>
<sequence>MKTTTIRYTLFFLLTFLATLTVIGQEDRVLLRGQVIYRNVNVPNENVINITTESATITDDNGRFAIRVKEGDELAFTAVNYQLMVVKITDEILENNRLVVEVNEKVTELDEVIVTPEEQERFLQVKSNEFKKYEYETDRSTEVQNIARSQIERGMTDGVNFVNIFKALLKAGSKEKETERTPLKLSDVLRQVYDDEFFVVDLRIPQDKIDSFLLYVDTKTPAQSLLKKDNEFQLIDFLVTHSKTYLEELNAEK</sequence>
<evidence type="ECO:0000313" key="1">
    <source>
        <dbReference type="EMBL" id="NHF60807.1"/>
    </source>
</evidence>
<dbReference type="Proteomes" id="UP000707206">
    <property type="component" value="Unassembled WGS sequence"/>
</dbReference>
<comment type="caution">
    <text evidence="1">The sequence shown here is derived from an EMBL/GenBank/DDBJ whole genome shotgun (WGS) entry which is preliminary data.</text>
</comment>
<protein>
    <recommendedName>
        <fullName evidence="3">CarboxypepD_reg-like domain-containing protein</fullName>
    </recommendedName>
</protein>
<gene>
    <name evidence="1" type="ORF">FK220_015740</name>
</gene>